<dbReference type="EMBL" id="CAJPDR010000253">
    <property type="protein sequence ID" value="CAF9928559.1"/>
    <property type="molecule type" value="Genomic_DNA"/>
</dbReference>
<feature type="compositionally biased region" description="Basic residues" evidence="1">
    <location>
        <begin position="145"/>
        <end position="154"/>
    </location>
</feature>
<protein>
    <submittedName>
        <fullName evidence="2">Uncharacterized protein</fullName>
    </submittedName>
</protein>
<evidence type="ECO:0000256" key="1">
    <source>
        <dbReference type="SAM" id="MobiDB-lite"/>
    </source>
</evidence>
<reference evidence="2" key="1">
    <citation type="submission" date="2021-03" db="EMBL/GenBank/DDBJ databases">
        <authorList>
            <person name="Tagirdzhanova G."/>
        </authorList>
    </citation>
    <scope>NUCLEOTIDE SEQUENCE</scope>
</reference>
<comment type="caution">
    <text evidence="2">The sequence shown here is derived from an EMBL/GenBank/DDBJ whole genome shotgun (WGS) entry which is preliminary data.</text>
</comment>
<proteinExistence type="predicted"/>
<dbReference type="AlphaFoldDB" id="A0A8H3FSK1"/>
<dbReference type="Proteomes" id="UP000664203">
    <property type="component" value="Unassembled WGS sequence"/>
</dbReference>
<organism evidence="2 3">
    <name type="scientific">Alectoria fallacina</name>
    <dbReference type="NCBI Taxonomy" id="1903189"/>
    <lineage>
        <taxon>Eukaryota</taxon>
        <taxon>Fungi</taxon>
        <taxon>Dikarya</taxon>
        <taxon>Ascomycota</taxon>
        <taxon>Pezizomycotina</taxon>
        <taxon>Lecanoromycetes</taxon>
        <taxon>OSLEUM clade</taxon>
        <taxon>Lecanoromycetidae</taxon>
        <taxon>Lecanorales</taxon>
        <taxon>Lecanorineae</taxon>
        <taxon>Parmeliaceae</taxon>
        <taxon>Alectoria</taxon>
    </lineage>
</organism>
<evidence type="ECO:0000313" key="2">
    <source>
        <dbReference type="EMBL" id="CAF9928559.1"/>
    </source>
</evidence>
<name>A0A8H3FSK1_9LECA</name>
<accession>A0A8H3FSK1</accession>
<gene>
    <name evidence="2" type="ORF">ALECFALPRED_004084</name>
</gene>
<sequence length="191" mass="21004">MTTDAFVHGKSLLEYSAAPKNSCTFVLVTVPAPVESLLCAADGIMVAKGLPVPYVPSAKPPKPANFTLSNVCVFEPTTKRPAVSKDIILSLFAKLASPAFKVMPAISIALVTAVVTWPAIVVTRGITVFVPRWAKIKTAFQKSEKKYHQRRQRSYRAANERDSEQSHDRHSPTLSANIRERLWFPSADIDV</sequence>
<feature type="compositionally biased region" description="Basic and acidic residues" evidence="1">
    <location>
        <begin position="158"/>
        <end position="171"/>
    </location>
</feature>
<keyword evidence="3" id="KW-1185">Reference proteome</keyword>
<feature type="region of interest" description="Disordered" evidence="1">
    <location>
        <begin position="144"/>
        <end position="171"/>
    </location>
</feature>
<evidence type="ECO:0000313" key="3">
    <source>
        <dbReference type="Proteomes" id="UP000664203"/>
    </source>
</evidence>